<dbReference type="EMBL" id="CAJNYD010000122">
    <property type="protein sequence ID" value="CAF3218380.1"/>
    <property type="molecule type" value="Genomic_DNA"/>
</dbReference>
<reference evidence="2" key="1">
    <citation type="submission" date="2021-02" db="EMBL/GenBank/DDBJ databases">
        <authorList>
            <person name="Nowell W R."/>
        </authorList>
    </citation>
    <scope>NUCLEOTIDE SEQUENCE</scope>
</reference>
<proteinExistence type="predicted"/>
<protein>
    <submittedName>
        <fullName evidence="2">Uncharacterized protein</fullName>
    </submittedName>
</protein>
<organism evidence="2 3">
    <name type="scientific">Rotaria socialis</name>
    <dbReference type="NCBI Taxonomy" id="392032"/>
    <lineage>
        <taxon>Eukaryota</taxon>
        <taxon>Metazoa</taxon>
        <taxon>Spiralia</taxon>
        <taxon>Gnathifera</taxon>
        <taxon>Rotifera</taxon>
        <taxon>Eurotatoria</taxon>
        <taxon>Bdelloidea</taxon>
        <taxon>Philodinida</taxon>
        <taxon>Philodinidae</taxon>
        <taxon>Rotaria</taxon>
    </lineage>
</organism>
<name>A0A817QQB6_9BILA</name>
<accession>A0A817QQB6</accession>
<dbReference type="Proteomes" id="UP000663833">
    <property type="component" value="Unassembled WGS sequence"/>
</dbReference>
<dbReference type="AlphaFoldDB" id="A0A817QQB6"/>
<sequence length="129" mass="14463">MMDYNALNNNEYNQIKYESKANIKCTRQNSLDSGGYAGIGLETARVHAIIMGRDMIKGKNVLQDLRQSTENEQIRINRTSSGFIRINRSFAGDYIKRDSSLHVLICNAGVGTGTRRLAKDGFESEKSQN</sequence>
<dbReference type="Gene3D" id="3.40.50.720">
    <property type="entry name" value="NAD(P)-binding Rossmann-like Domain"/>
    <property type="match status" value="1"/>
</dbReference>
<dbReference type="EMBL" id="CAJNXB010000571">
    <property type="protein sequence ID" value="CAF3069277.1"/>
    <property type="molecule type" value="Genomic_DNA"/>
</dbReference>
<comment type="caution">
    <text evidence="2">The sequence shown here is derived from an EMBL/GenBank/DDBJ whole genome shotgun (WGS) entry which is preliminary data.</text>
</comment>
<evidence type="ECO:0000313" key="3">
    <source>
        <dbReference type="Proteomes" id="UP000663833"/>
    </source>
</evidence>
<gene>
    <name evidence="2" type="ORF">LUA448_LOCUS3129</name>
    <name evidence="1" type="ORF">TIS948_LOCUS5002</name>
</gene>
<evidence type="ECO:0000313" key="2">
    <source>
        <dbReference type="EMBL" id="CAF3218380.1"/>
    </source>
</evidence>
<dbReference type="Proteomes" id="UP000663825">
    <property type="component" value="Unassembled WGS sequence"/>
</dbReference>
<dbReference type="OrthoDB" id="191139at2759"/>
<evidence type="ECO:0000313" key="1">
    <source>
        <dbReference type="EMBL" id="CAF3069277.1"/>
    </source>
</evidence>